<dbReference type="InterPro" id="IPR043129">
    <property type="entry name" value="ATPase_NBD"/>
</dbReference>
<dbReference type="Gene3D" id="3.90.640.10">
    <property type="entry name" value="Actin, Chain A, domain 4"/>
    <property type="match status" value="1"/>
</dbReference>
<dbReference type="SUPFAM" id="SSF53067">
    <property type="entry name" value="Actin-like ATPase domain"/>
    <property type="match status" value="2"/>
</dbReference>
<evidence type="ECO:0000256" key="3">
    <source>
        <dbReference type="ARBA" id="ARBA00022840"/>
    </source>
</evidence>
<dbReference type="InterPro" id="IPR029048">
    <property type="entry name" value="HSP70_C_sf"/>
</dbReference>
<dbReference type="Gene3D" id="3.30.420.40">
    <property type="match status" value="2"/>
</dbReference>
<evidence type="ECO:0000313" key="6">
    <source>
        <dbReference type="Proteomes" id="UP000728185"/>
    </source>
</evidence>
<evidence type="ECO:0000256" key="4">
    <source>
        <dbReference type="RuleBase" id="RU003322"/>
    </source>
</evidence>
<evidence type="ECO:0000256" key="1">
    <source>
        <dbReference type="ARBA" id="ARBA00007381"/>
    </source>
</evidence>
<dbReference type="PANTHER" id="PTHR19375">
    <property type="entry name" value="HEAT SHOCK PROTEIN 70KDA"/>
    <property type="match status" value="1"/>
</dbReference>
<dbReference type="InterPro" id="IPR018181">
    <property type="entry name" value="Heat_shock_70_CS"/>
</dbReference>
<dbReference type="Gene3D" id="1.20.1270.10">
    <property type="match status" value="1"/>
</dbReference>
<dbReference type="PROSITE" id="PS00329">
    <property type="entry name" value="HSP70_2"/>
    <property type="match status" value="1"/>
</dbReference>
<comment type="similarity">
    <text evidence="1 4">Belongs to the heat shock protein 70 family.</text>
</comment>
<dbReference type="PROSITE" id="PS01036">
    <property type="entry name" value="HSP70_3"/>
    <property type="match status" value="1"/>
</dbReference>
<dbReference type="PROSITE" id="PS00297">
    <property type="entry name" value="HSP70_1"/>
    <property type="match status" value="1"/>
</dbReference>
<dbReference type="PRINTS" id="PR00301">
    <property type="entry name" value="HEATSHOCK70"/>
</dbReference>
<organism evidence="5 6">
    <name type="scientific">Fasciolopsis buskii</name>
    <dbReference type="NCBI Taxonomy" id="27845"/>
    <lineage>
        <taxon>Eukaryota</taxon>
        <taxon>Metazoa</taxon>
        <taxon>Spiralia</taxon>
        <taxon>Lophotrochozoa</taxon>
        <taxon>Platyhelminthes</taxon>
        <taxon>Trematoda</taxon>
        <taxon>Digenea</taxon>
        <taxon>Plagiorchiida</taxon>
        <taxon>Echinostomata</taxon>
        <taxon>Echinostomatoidea</taxon>
        <taxon>Fasciolidae</taxon>
        <taxon>Fasciolopsis</taxon>
    </lineage>
</organism>
<dbReference type="Gene3D" id="3.30.30.30">
    <property type="match status" value="1"/>
</dbReference>
<comment type="caution">
    <text evidence="5">The sequence shown here is derived from an EMBL/GenBank/DDBJ whole genome shotgun (WGS) entry which is preliminary data.</text>
</comment>
<evidence type="ECO:0000256" key="2">
    <source>
        <dbReference type="ARBA" id="ARBA00022741"/>
    </source>
</evidence>
<dbReference type="AlphaFoldDB" id="A0A8E0S1J4"/>
<dbReference type="OrthoDB" id="6256301at2759"/>
<accession>A0A8E0S1J4</accession>
<dbReference type="FunFam" id="3.90.640.10:FF:000010">
    <property type="entry name" value="heat shock 70 kDa protein 14"/>
    <property type="match status" value="1"/>
</dbReference>
<dbReference type="InterPro" id="IPR013126">
    <property type="entry name" value="Hsp_70_fam"/>
</dbReference>
<dbReference type="EMBL" id="LUCM01004678">
    <property type="protein sequence ID" value="KAA0193986.1"/>
    <property type="molecule type" value="Genomic_DNA"/>
</dbReference>
<evidence type="ECO:0000313" key="5">
    <source>
        <dbReference type="EMBL" id="KAA0193986.1"/>
    </source>
</evidence>
<dbReference type="SUPFAM" id="SSF100920">
    <property type="entry name" value="Heat shock protein 70kD (HSP70), peptide-binding domain"/>
    <property type="match status" value="1"/>
</dbReference>
<reference evidence="5" key="1">
    <citation type="submission" date="2019-05" db="EMBL/GenBank/DDBJ databases">
        <title>Annotation for the trematode Fasciolopsis buski.</title>
        <authorList>
            <person name="Choi Y.-J."/>
        </authorList>
    </citation>
    <scope>NUCLEOTIDE SEQUENCE</scope>
    <source>
        <strain evidence="5">HT</strain>
        <tissue evidence="5">Whole worm</tissue>
    </source>
</reference>
<dbReference type="GO" id="GO:0140662">
    <property type="term" value="F:ATP-dependent protein folding chaperone"/>
    <property type="evidence" value="ECO:0007669"/>
    <property type="project" value="InterPro"/>
</dbReference>
<keyword evidence="3 4" id="KW-0067">ATP-binding</keyword>
<name>A0A8E0S1J4_9TREM</name>
<protein>
    <submittedName>
        <fullName evidence="5">Uncharacterized protein</fullName>
    </submittedName>
</protein>
<dbReference type="GO" id="GO:0005524">
    <property type="term" value="F:ATP binding"/>
    <property type="evidence" value="ECO:0007669"/>
    <property type="project" value="UniProtKB-KW"/>
</dbReference>
<dbReference type="InterPro" id="IPR029047">
    <property type="entry name" value="HSP70_peptide-bd_sf"/>
</dbReference>
<gene>
    <name evidence="5" type="ORF">FBUS_11573</name>
</gene>
<sequence length="626" mass="69727">MTVIAIDLGTSCSQVAILDDKNIEVLNIPTPSPASQVVGQQTCMPTSVQFSSCERLIGADIWRSVNKDPQNCVFHIARLLGRSPTVLSQLQQRSYWPFTISYEENRAIVNVMYRHVERKYVPEQVAAMVLERLRQIAEERLSGDSVTDVVLSCPASFTTCQREALMNAARIAGMRVRCLLNDTTAAAIAYRVQMECKIPQKLLLFDMGGGSTNVSVIFVHGEEFEVIASAGDNSIGGEDFTNVLMGHFVQEFFAKHGIYLRKNKTAMERLRYACDRAKCTLSVQAQAHISLPELHEEIKFSSRITRAHFETLCQVLFERIERLIKFILQESRVAPIELDDIIVLGGSSRIPRIQAIISSQCANRSLNRQLSPEESVVFGTGVYSRVVSQETVVSNGTGPHFTPCITDVIAHSLGVEVNDDTFNPIVQRNKTLPLTARKIYATAFNDQSVVSFNILAGDYLLAKYNESIGNLTILDIPPTEAGGVRIAIVFQVDRDGLLQISATARKTGCRITSLSIRKTSVTLSDADVIQMIEEAKKLQSEDQENTKLAAAKMALLEYVEMKRKQLRKNFTSGHVSDAVHDLLEEKCNNVELWVAANPGCSKYRYKQKQAELDALWDDVTNRQAQI</sequence>
<dbReference type="SUPFAM" id="SSF100934">
    <property type="entry name" value="Heat shock protein 70kD (HSP70), C-terminal subdomain"/>
    <property type="match status" value="1"/>
</dbReference>
<dbReference type="Gene3D" id="2.60.34.10">
    <property type="entry name" value="Substrate Binding Domain Of DNAk, Chain A, domain 1"/>
    <property type="match status" value="1"/>
</dbReference>
<keyword evidence="2 4" id="KW-0547">Nucleotide-binding</keyword>
<keyword evidence="6" id="KW-1185">Reference proteome</keyword>
<dbReference type="Pfam" id="PF00012">
    <property type="entry name" value="HSP70"/>
    <property type="match status" value="1"/>
</dbReference>
<dbReference type="Proteomes" id="UP000728185">
    <property type="component" value="Unassembled WGS sequence"/>
</dbReference>
<proteinExistence type="inferred from homology"/>